<dbReference type="InterPro" id="IPR011990">
    <property type="entry name" value="TPR-like_helical_dom_sf"/>
</dbReference>
<dbReference type="RefSeq" id="XP_068347738.1">
    <property type="nucleotide sequence ID" value="XM_068495761.1"/>
</dbReference>
<proteinExistence type="inferred from homology"/>
<comment type="caution">
    <text evidence="3">The sequence shown here is derived from an EMBL/GenBank/DDBJ whole genome shotgun (WGS) entry which is preliminary data.</text>
</comment>
<dbReference type="Pfam" id="PF08238">
    <property type="entry name" value="Sel1"/>
    <property type="match status" value="3"/>
</dbReference>
<evidence type="ECO:0008006" key="5">
    <source>
        <dbReference type="Google" id="ProtNLM"/>
    </source>
</evidence>
<name>A0A1J4J7H4_9EUKA</name>
<dbReference type="PANTHER" id="PTHR11102:SF160">
    <property type="entry name" value="ERAD-ASSOCIATED E3 UBIQUITIN-PROTEIN LIGASE COMPONENT HRD3"/>
    <property type="match status" value="1"/>
</dbReference>
<keyword evidence="4" id="KW-1185">Reference proteome</keyword>
<evidence type="ECO:0000313" key="3">
    <source>
        <dbReference type="EMBL" id="OHS94601.1"/>
    </source>
</evidence>
<sequence>MAVYQTITLYTTNKVEDSNPQPFVYYLDYSYDQLLDVAITNLKLSKTKDYVILFRNATNVPRWMLRNETLRTLSAQAGNMIHILPADIQSHQQPDEHQSYEFQQNENGDQATLIGADGEVYRFKEDDGTVNEEDETVDFGGLDPNSRTPQPSANSQIEILLRSGRTPEREAEIHKMGAENGLPDEQFQWALCLKEGYGTSKDIDEAAKWMKLAAVAGNAKALCNFGMMLRDGTGVEKNIQQALVYFKRSADKGYPVGQYSYGALLMKGEGIERDPEQAFAYIQAAAEQGEEQAVEYMSHFA</sequence>
<protein>
    <recommendedName>
        <fullName evidence="5">Sel1 repeat family protein</fullName>
    </recommendedName>
</protein>
<gene>
    <name evidence="3" type="ORF">TRFO_10968</name>
</gene>
<evidence type="ECO:0000256" key="2">
    <source>
        <dbReference type="SAM" id="MobiDB-lite"/>
    </source>
</evidence>
<dbReference type="VEuPathDB" id="TrichDB:TRFO_10968"/>
<dbReference type="GeneID" id="94830465"/>
<evidence type="ECO:0000313" key="4">
    <source>
        <dbReference type="Proteomes" id="UP000179807"/>
    </source>
</evidence>
<reference evidence="3" key="1">
    <citation type="submission" date="2016-10" db="EMBL/GenBank/DDBJ databases">
        <authorList>
            <person name="Benchimol M."/>
            <person name="Almeida L.G."/>
            <person name="Vasconcelos A.T."/>
            <person name="Perreira-Neves A."/>
            <person name="Rosa I.A."/>
            <person name="Tasca T."/>
            <person name="Bogo M.R."/>
            <person name="de Souza W."/>
        </authorList>
    </citation>
    <scope>NUCLEOTIDE SEQUENCE [LARGE SCALE GENOMIC DNA]</scope>
    <source>
        <strain evidence="3">K</strain>
    </source>
</reference>
<feature type="compositionally biased region" description="Acidic residues" evidence="2">
    <location>
        <begin position="128"/>
        <end position="137"/>
    </location>
</feature>
<dbReference type="SUPFAM" id="SSF81901">
    <property type="entry name" value="HCP-like"/>
    <property type="match status" value="1"/>
</dbReference>
<dbReference type="PANTHER" id="PTHR11102">
    <property type="entry name" value="SEL-1-LIKE PROTEIN"/>
    <property type="match status" value="1"/>
</dbReference>
<dbReference type="EMBL" id="MLAK01001304">
    <property type="protein sequence ID" value="OHS94601.1"/>
    <property type="molecule type" value="Genomic_DNA"/>
</dbReference>
<dbReference type="InterPro" id="IPR050767">
    <property type="entry name" value="Sel1_AlgK"/>
</dbReference>
<feature type="region of interest" description="Disordered" evidence="2">
    <location>
        <begin position="128"/>
        <end position="153"/>
    </location>
</feature>
<accession>A0A1J4J7H4</accession>
<dbReference type="OrthoDB" id="272077at2759"/>
<organism evidence="3 4">
    <name type="scientific">Tritrichomonas foetus</name>
    <dbReference type="NCBI Taxonomy" id="1144522"/>
    <lineage>
        <taxon>Eukaryota</taxon>
        <taxon>Metamonada</taxon>
        <taxon>Parabasalia</taxon>
        <taxon>Tritrichomonadida</taxon>
        <taxon>Tritrichomonadidae</taxon>
        <taxon>Tritrichomonas</taxon>
    </lineage>
</organism>
<dbReference type="Gene3D" id="1.25.40.10">
    <property type="entry name" value="Tetratricopeptide repeat domain"/>
    <property type="match status" value="1"/>
</dbReference>
<evidence type="ECO:0000256" key="1">
    <source>
        <dbReference type="ARBA" id="ARBA00038101"/>
    </source>
</evidence>
<dbReference type="InterPro" id="IPR006597">
    <property type="entry name" value="Sel1-like"/>
</dbReference>
<dbReference type="SMART" id="SM00671">
    <property type="entry name" value="SEL1"/>
    <property type="match status" value="3"/>
</dbReference>
<dbReference type="Proteomes" id="UP000179807">
    <property type="component" value="Unassembled WGS sequence"/>
</dbReference>
<dbReference type="AlphaFoldDB" id="A0A1J4J7H4"/>
<comment type="similarity">
    <text evidence="1">Belongs to the sel-1 family.</text>
</comment>